<reference evidence="6 7" key="1">
    <citation type="submission" date="2021-05" db="EMBL/GenBank/DDBJ databases">
        <title>The draft genome of Geobacter luticola JCM 17780.</title>
        <authorList>
            <person name="Xu Z."/>
            <person name="Masuda Y."/>
            <person name="Itoh H."/>
            <person name="Senoo K."/>
        </authorList>
    </citation>
    <scope>NUCLEOTIDE SEQUENCE [LARGE SCALE GENOMIC DNA]</scope>
    <source>
        <strain evidence="6 7">JCM 17780</strain>
    </source>
</reference>
<evidence type="ECO:0000256" key="4">
    <source>
        <dbReference type="SAM" id="Phobius"/>
    </source>
</evidence>
<sequence>MTDQDRIWPAMGQHLIGALLLAVLVYLDREVADLPFVMFYLVPVVWESWYYGRRAGIAVACLCVLLWVGANHPEISGRGNLFLVWSVMEKLVLFVLTSVLISMFRSNRDRIRDLARLDFLTKAYNKRYFCELAEREIYRFQRYNRPFSLAYIDTDNLKTINDTYGHHEGDQLLVLIARTMQAAVRKTDIVTRVGGDEFVILLAENNYTQASVAIAKVKSQLDAVMGAHRYGVTFSIGLVSFLDPPASVDQMLRLSDSLMYRVKASGKNAICHEKFGLELTGDYEDVTAKGIERRGATNERDESPGDFARP</sequence>
<feature type="region of interest" description="Disordered" evidence="3">
    <location>
        <begin position="291"/>
        <end position="310"/>
    </location>
</feature>
<dbReference type="InterPro" id="IPR000160">
    <property type="entry name" value="GGDEF_dom"/>
</dbReference>
<dbReference type="EMBL" id="JAHCVK010000003">
    <property type="protein sequence ID" value="MBT0653244.1"/>
    <property type="molecule type" value="Genomic_DNA"/>
</dbReference>
<dbReference type="Proteomes" id="UP000756860">
    <property type="component" value="Unassembled WGS sequence"/>
</dbReference>
<evidence type="ECO:0000256" key="3">
    <source>
        <dbReference type="SAM" id="MobiDB-lite"/>
    </source>
</evidence>
<dbReference type="PROSITE" id="PS50887">
    <property type="entry name" value="GGDEF"/>
    <property type="match status" value="1"/>
</dbReference>
<dbReference type="SUPFAM" id="SSF55073">
    <property type="entry name" value="Nucleotide cyclase"/>
    <property type="match status" value="1"/>
</dbReference>
<keyword evidence="4" id="KW-0812">Transmembrane</keyword>
<keyword evidence="4" id="KW-0472">Membrane</keyword>
<dbReference type="PANTHER" id="PTHR45138:SF9">
    <property type="entry name" value="DIGUANYLATE CYCLASE DGCM-RELATED"/>
    <property type="match status" value="1"/>
</dbReference>
<evidence type="ECO:0000313" key="6">
    <source>
        <dbReference type="EMBL" id="MBT0653244.1"/>
    </source>
</evidence>
<evidence type="ECO:0000256" key="2">
    <source>
        <dbReference type="ARBA" id="ARBA00034247"/>
    </source>
</evidence>
<protein>
    <recommendedName>
        <fullName evidence="1">diguanylate cyclase</fullName>
        <ecNumber evidence="1">2.7.7.65</ecNumber>
    </recommendedName>
</protein>
<keyword evidence="4" id="KW-1133">Transmembrane helix</keyword>
<evidence type="ECO:0000256" key="1">
    <source>
        <dbReference type="ARBA" id="ARBA00012528"/>
    </source>
</evidence>
<dbReference type="InterPro" id="IPR043128">
    <property type="entry name" value="Rev_trsase/Diguanyl_cyclase"/>
</dbReference>
<dbReference type="InterPro" id="IPR050469">
    <property type="entry name" value="Diguanylate_Cyclase"/>
</dbReference>
<feature type="transmembrane region" description="Helical" evidence="4">
    <location>
        <begin position="82"/>
        <end position="104"/>
    </location>
</feature>
<gene>
    <name evidence="6" type="ORF">KI810_09265</name>
</gene>
<dbReference type="EC" id="2.7.7.65" evidence="1"/>
<comment type="catalytic activity">
    <reaction evidence="2">
        <text>2 GTP = 3',3'-c-di-GMP + 2 diphosphate</text>
        <dbReference type="Rhea" id="RHEA:24898"/>
        <dbReference type="ChEBI" id="CHEBI:33019"/>
        <dbReference type="ChEBI" id="CHEBI:37565"/>
        <dbReference type="ChEBI" id="CHEBI:58805"/>
        <dbReference type="EC" id="2.7.7.65"/>
    </reaction>
</comment>
<proteinExistence type="predicted"/>
<comment type="caution">
    <text evidence="6">The sequence shown here is derived from an EMBL/GenBank/DDBJ whole genome shotgun (WGS) entry which is preliminary data.</text>
</comment>
<feature type="domain" description="GGDEF" evidence="5">
    <location>
        <begin position="145"/>
        <end position="275"/>
    </location>
</feature>
<keyword evidence="7" id="KW-1185">Reference proteome</keyword>
<dbReference type="CDD" id="cd01949">
    <property type="entry name" value="GGDEF"/>
    <property type="match status" value="1"/>
</dbReference>
<dbReference type="RefSeq" id="WP_214175250.1">
    <property type="nucleotide sequence ID" value="NZ_JAHCVK010000003.1"/>
</dbReference>
<dbReference type="PANTHER" id="PTHR45138">
    <property type="entry name" value="REGULATORY COMPONENTS OF SENSORY TRANSDUCTION SYSTEM"/>
    <property type="match status" value="1"/>
</dbReference>
<dbReference type="SMART" id="SM00267">
    <property type="entry name" value="GGDEF"/>
    <property type="match status" value="1"/>
</dbReference>
<dbReference type="Gene3D" id="3.30.70.270">
    <property type="match status" value="1"/>
</dbReference>
<dbReference type="Pfam" id="PF00990">
    <property type="entry name" value="GGDEF"/>
    <property type="match status" value="1"/>
</dbReference>
<dbReference type="NCBIfam" id="TIGR00254">
    <property type="entry name" value="GGDEF"/>
    <property type="match status" value="1"/>
</dbReference>
<evidence type="ECO:0000259" key="5">
    <source>
        <dbReference type="PROSITE" id="PS50887"/>
    </source>
</evidence>
<evidence type="ECO:0000313" key="7">
    <source>
        <dbReference type="Proteomes" id="UP000756860"/>
    </source>
</evidence>
<accession>A0ABS5SCZ6</accession>
<name>A0ABS5SCZ6_9BACT</name>
<organism evidence="6 7">
    <name type="scientific">Geomobilimonas luticola</name>
    <dbReference type="NCBI Taxonomy" id="1114878"/>
    <lineage>
        <taxon>Bacteria</taxon>
        <taxon>Pseudomonadati</taxon>
        <taxon>Thermodesulfobacteriota</taxon>
        <taxon>Desulfuromonadia</taxon>
        <taxon>Geobacterales</taxon>
        <taxon>Geobacteraceae</taxon>
        <taxon>Geomobilimonas</taxon>
    </lineage>
</organism>
<dbReference type="InterPro" id="IPR029787">
    <property type="entry name" value="Nucleotide_cyclase"/>
</dbReference>
<feature type="transmembrane region" description="Helical" evidence="4">
    <location>
        <begin position="48"/>
        <end position="70"/>
    </location>
</feature>
<feature type="transmembrane region" description="Helical" evidence="4">
    <location>
        <begin position="6"/>
        <end position="27"/>
    </location>
</feature>